<organism evidence="2 3">
    <name type="scientific">Dendryphion nanum</name>
    <dbReference type="NCBI Taxonomy" id="256645"/>
    <lineage>
        <taxon>Eukaryota</taxon>
        <taxon>Fungi</taxon>
        <taxon>Dikarya</taxon>
        <taxon>Ascomycota</taxon>
        <taxon>Pezizomycotina</taxon>
        <taxon>Dothideomycetes</taxon>
        <taxon>Pleosporomycetidae</taxon>
        <taxon>Pleosporales</taxon>
        <taxon>Torulaceae</taxon>
        <taxon>Dendryphion</taxon>
    </lineage>
</organism>
<name>A0A9P9EFB8_9PLEO</name>
<feature type="signal peptide" evidence="1">
    <location>
        <begin position="1"/>
        <end position="19"/>
    </location>
</feature>
<evidence type="ECO:0000313" key="2">
    <source>
        <dbReference type="EMBL" id="KAH7138444.1"/>
    </source>
</evidence>
<keyword evidence="1" id="KW-0732">Signal</keyword>
<comment type="caution">
    <text evidence="2">The sequence shown here is derived from an EMBL/GenBank/DDBJ whole genome shotgun (WGS) entry which is preliminary data.</text>
</comment>
<proteinExistence type="predicted"/>
<gene>
    <name evidence="2" type="ORF">B0J11DRAFT_15653</name>
</gene>
<evidence type="ECO:0000313" key="3">
    <source>
        <dbReference type="Proteomes" id="UP000700596"/>
    </source>
</evidence>
<feature type="chain" id="PRO_5040329209" evidence="1">
    <location>
        <begin position="20"/>
        <end position="172"/>
    </location>
</feature>
<keyword evidence="3" id="KW-1185">Reference proteome</keyword>
<accession>A0A9P9EFB8</accession>
<protein>
    <submittedName>
        <fullName evidence="2">Uncharacterized protein</fullName>
    </submittedName>
</protein>
<sequence>MLFCTFHFLCSLLCRLTSSLSAFAFVACSHLHVYLFVSPFYLFTCSLHHLSTSLLMHVSTCPPIDLLALCMPIFCLFTSSHLFTPLHTSSHLFTPLHTSSHLFTPLHTSSHLFTPLHTSSHLFTPLHTSSHLFTPLHTSSHLFTPLHTSSHLFTPLHTSSHLFTPLHCSLLP</sequence>
<dbReference type="AlphaFoldDB" id="A0A9P9EFB8"/>
<reference evidence="2" key="1">
    <citation type="journal article" date="2021" name="Nat. Commun.">
        <title>Genetic determinants of endophytism in the Arabidopsis root mycobiome.</title>
        <authorList>
            <person name="Mesny F."/>
            <person name="Miyauchi S."/>
            <person name="Thiergart T."/>
            <person name="Pickel B."/>
            <person name="Atanasova L."/>
            <person name="Karlsson M."/>
            <person name="Huettel B."/>
            <person name="Barry K.W."/>
            <person name="Haridas S."/>
            <person name="Chen C."/>
            <person name="Bauer D."/>
            <person name="Andreopoulos W."/>
            <person name="Pangilinan J."/>
            <person name="LaButti K."/>
            <person name="Riley R."/>
            <person name="Lipzen A."/>
            <person name="Clum A."/>
            <person name="Drula E."/>
            <person name="Henrissat B."/>
            <person name="Kohler A."/>
            <person name="Grigoriev I.V."/>
            <person name="Martin F.M."/>
            <person name="Hacquard S."/>
        </authorList>
    </citation>
    <scope>NUCLEOTIDE SEQUENCE</scope>
    <source>
        <strain evidence="2">MPI-CAGE-CH-0243</strain>
    </source>
</reference>
<dbReference type="OrthoDB" id="7362584at2759"/>
<dbReference type="Proteomes" id="UP000700596">
    <property type="component" value="Unassembled WGS sequence"/>
</dbReference>
<dbReference type="EMBL" id="JAGMWT010000001">
    <property type="protein sequence ID" value="KAH7138444.1"/>
    <property type="molecule type" value="Genomic_DNA"/>
</dbReference>
<evidence type="ECO:0000256" key="1">
    <source>
        <dbReference type="SAM" id="SignalP"/>
    </source>
</evidence>